<dbReference type="EMBL" id="AOMF01000089">
    <property type="protein sequence ID" value="EMA56167.1"/>
    <property type="molecule type" value="Genomic_DNA"/>
</dbReference>
<accession>M0NDW1</accession>
<name>M0NDW1_9EURY</name>
<dbReference type="PATRIC" id="fig|1227457.3.peg.668"/>
<dbReference type="eggNOG" id="arCOG03924">
    <property type="taxonomic scope" value="Archaea"/>
</dbReference>
<dbReference type="InterPro" id="IPR036388">
    <property type="entry name" value="WH-like_DNA-bd_sf"/>
</dbReference>
<evidence type="ECO:0000313" key="1">
    <source>
        <dbReference type="EMBL" id="EMA56167.1"/>
    </source>
</evidence>
<sequence length="269" mass="30434">MDIRVIEAGGVELDMKLIKPTDFDILQEVSDGERHIAPNLAEVLDRDRQYINNRLAELTGKGLLEKVGPSKRSNQYTITDKGLIAFQLRSEYDHVTASEFGERVMERLLEARQTEGEDHSPITLDDLYILQVLAKHNGEADSSTVTDELDLREPYVLQRLHILADLDLLVTIPAERGGGWRLNFKSLDLLSGEIAIDDLRSAQLDGDLLDAEELPDEPLTSERLVDVLLDSEELLEELVESEQFRTALLQSERFRTALQEQTRKETGVQ</sequence>
<proteinExistence type="predicted"/>
<dbReference type="AlphaFoldDB" id="M0NDW1"/>
<reference evidence="1 2" key="1">
    <citation type="journal article" date="2014" name="PLoS Genet.">
        <title>Phylogenetically driven sequencing of extremely halophilic archaea reveals strategies for static and dynamic osmo-response.</title>
        <authorList>
            <person name="Becker E.A."/>
            <person name="Seitzer P.M."/>
            <person name="Tritt A."/>
            <person name="Larsen D."/>
            <person name="Krusor M."/>
            <person name="Yao A.I."/>
            <person name="Wu D."/>
            <person name="Madern D."/>
            <person name="Eisen J.A."/>
            <person name="Darling A.E."/>
            <person name="Facciotti M.T."/>
        </authorList>
    </citation>
    <scope>NUCLEOTIDE SEQUENCE [LARGE SCALE GENOMIC DNA]</scope>
    <source>
        <strain evidence="1 2">JCM 13552</strain>
    </source>
</reference>
<dbReference type="Gene3D" id="1.10.10.10">
    <property type="entry name" value="Winged helix-like DNA-binding domain superfamily/Winged helix DNA-binding domain"/>
    <property type="match status" value="1"/>
</dbReference>
<protein>
    <submittedName>
        <fullName evidence="1">Phage PhiH1 repressor protein</fullName>
    </submittedName>
</protein>
<keyword evidence="2" id="KW-1185">Reference proteome</keyword>
<organism evidence="1 2">
    <name type="scientific">Halococcus thailandensis JCM 13552</name>
    <dbReference type="NCBI Taxonomy" id="1227457"/>
    <lineage>
        <taxon>Archaea</taxon>
        <taxon>Methanobacteriati</taxon>
        <taxon>Methanobacteriota</taxon>
        <taxon>Stenosarchaea group</taxon>
        <taxon>Halobacteria</taxon>
        <taxon>Halobacteriales</taxon>
        <taxon>Halococcaceae</taxon>
        <taxon>Halococcus</taxon>
    </lineage>
</organism>
<evidence type="ECO:0000313" key="2">
    <source>
        <dbReference type="Proteomes" id="UP000011680"/>
    </source>
</evidence>
<gene>
    <name evidence="1" type="ORF">C451_03724</name>
</gene>
<dbReference type="Proteomes" id="UP000011680">
    <property type="component" value="Unassembled WGS sequence"/>
</dbReference>
<comment type="caution">
    <text evidence="1">The sequence shown here is derived from an EMBL/GenBank/DDBJ whole genome shotgun (WGS) entry which is preliminary data.</text>
</comment>
<dbReference type="InterPro" id="IPR036390">
    <property type="entry name" value="WH_DNA-bd_sf"/>
</dbReference>
<dbReference type="SUPFAM" id="SSF46785">
    <property type="entry name" value="Winged helix' DNA-binding domain"/>
    <property type="match status" value="2"/>
</dbReference>